<dbReference type="GO" id="GO:0005524">
    <property type="term" value="F:ATP binding"/>
    <property type="evidence" value="ECO:0007669"/>
    <property type="project" value="InterPro"/>
</dbReference>
<dbReference type="SUPFAM" id="SSF56112">
    <property type="entry name" value="Protein kinase-like (PK-like)"/>
    <property type="match status" value="1"/>
</dbReference>
<feature type="compositionally biased region" description="Low complexity" evidence="3">
    <location>
        <begin position="665"/>
        <end position="690"/>
    </location>
</feature>
<dbReference type="InterPro" id="IPR002219">
    <property type="entry name" value="PKC_DAG/PE"/>
</dbReference>
<feature type="compositionally biased region" description="Polar residues" evidence="3">
    <location>
        <begin position="639"/>
        <end position="661"/>
    </location>
</feature>
<feature type="region of interest" description="Disordered" evidence="3">
    <location>
        <begin position="438"/>
        <end position="487"/>
    </location>
</feature>
<feature type="compositionally biased region" description="Low complexity" evidence="3">
    <location>
        <begin position="438"/>
        <end position="449"/>
    </location>
</feature>
<dbReference type="SUPFAM" id="SSF57889">
    <property type="entry name" value="Cysteine-rich domain"/>
    <property type="match status" value="1"/>
</dbReference>
<feature type="compositionally biased region" description="Polar residues" evidence="3">
    <location>
        <begin position="469"/>
        <end position="485"/>
    </location>
</feature>
<keyword evidence="7" id="KW-1185">Reference proteome</keyword>
<feature type="region of interest" description="Disordered" evidence="3">
    <location>
        <begin position="639"/>
        <end position="755"/>
    </location>
</feature>
<feature type="domain" description="Protein kinase" evidence="4">
    <location>
        <begin position="700"/>
        <end position="973"/>
    </location>
</feature>
<keyword evidence="2" id="KW-0862">Zinc</keyword>
<dbReference type="InterPro" id="IPR000719">
    <property type="entry name" value="Prot_kinase_dom"/>
</dbReference>
<accession>A0A9Q0M1W1</accession>
<dbReference type="EMBL" id="JAPWDV010000003">
    <property type="protein sequence ID" value="KAJ6216417.1"/>
    <property type="molecule type" value="Genomic_DNA"/>
</dbReference>
<dbReference type="FunFam" id="1.10.510.10:FF:000107">
    <property type="entry name" value="kinase suppressor of Ras 1"/>
    <property type="match status" value="1"/>
</dbReference>
<dbReference type="PANTHER" id="PTHR44329">
    <property type="entry name" value="SERINE/THREONINE-PROTEIN KINASE TNNI3K-RELATED"/>
    <property type="match status" value="1"/>
</dbReference>
<dbReference type="OMA" id="WHIWAND"/>
<dbReference type="InterPro" id="IPR011009">
    <property type="entry name" value="Kinase-like_dom_sf"/>
</dbReference>
<feature type="compositionally biased region" description="Polar residues" evidence="3">
    <location>
        <begin position="313"/>
        <end position="323"/>
    </location>
</feature>
<evidence type="ECO:0000259" key="4">
    <source>
        <dbReference type="PROSITE" id="PS50011"/>
    </source>
</evidence>
<protein>
    <recommendedName>
        <fullName evidence="8">Kinase suppressor of Ras 2</fullName>
    </recommendedName>
</protein>
<keyword evidence="1" id="KW-0479">Metal-binding</keyword>
<dbReference type="CDD" id="cd20812">
    <property type="entry name" value="C1_KSR"/>
    <property type="match status" value="1"/>
</dbReference>
<dbReference type="SMART" id="SM00109">
    <property type="entry name" value="C1"/>
    <property type="match status" value="1"/>
</dbReference>
<evidence type="ECO:0000313" key="6">
    <source>
        <dbReference type="EMBL" id="KAJ6216417.1"/>
    </source>
</evidence>
<feature type="region of interest" description="Disordered" evidence="3">
    <location>
        <begin position="977"/>
        <end position="999"/>
    </location>
</feature>
<dbReference type="PROSITE" id="PS50081">
    <property type="entry name" value="ZF_DAG_PE_2"/>
    <property type="match status" value="1"/>
</dbReference>
<evidence type="ECO:0000256" key="1">
    <source>
        <dbReference type="ARBA" id="ARBA00022723"/>
    </source>
</evidence>
<feature type="compositionally biased region" description="Polar residues" evidence="3">
    <location>
        <begin position="710"/>
        <end position="751"/>
    </location>
</feature>
<dbReference type="Gene3D" id="6.10.140.1120">
    <property type="match status" value="1"/>
</dbReference>
<gene>
    <name evidence="6" type="ORF">RDWZM_007574</name>
</gene>
<dbReference type="InterPro" id="IPR046349">
    <property type="entry name" value="C1-like_sf"/>
</dbReference>
<evidence type="ECO:0000256" key="3">
    <source>
        <dbReference type="SAM" id="MobiDB-lite"/>
    </source>
</evidence>
<proteinExistence type="predicted"/>
<feature type="region of interest" description="Disordered" evidence="3">
    <location>
        <begin position="291"/>
        <end position="372"/>
    </location>
</feature>
<evidence type="ECO:0000256" key="2">
    <source>
        <dbReference type="ARBA" id="ARBA00022833"/>
    </source>
</evidence>
<dbReference type="InterPro" id="IPR008271">
    <property type="entry name" value="Ser/Thr_kinase_AS"/>
</dbReference>
<dbReference type="InterPro" id="IPR051681">
    <property type="entry name" value="Ser/Thr_Kinases-Pseudokinases"/>
</dbReference>
<comment type="caution">
    <text evidence="6">The sequence shown here is derived from an EMBL/GenBank/DDBJ whole genome shotgun (WGS) entry which is preliminary data.</text>
</comment>
<feature type="compositionally biased region" description="Low complexity" evidence="3">
    <location>
        <begin position="255"/>
        <end position="268"/>
    </location>
</feature>
<evidence type="ECO:0000313" key="7">
    <source>
        <dbReference type="Proteomes" id="UP001142055"/>
    </source>
</evidence>
<dbReference type="GO" id="GO:0006950">
    <property type="term" value="P:response to stress"/>
    <property type="evidence" value="ECO:0007669"/>
    <property type="project" value="UniProtKB-ARBA"/>
</dbReference>
<dbReference type="Pfam" id="PF07714">
    <property type="entry name" value="PK_Tyr_Ser-Thr"/>
    <property type="match status" value="1"/>
</dbReference>
<feature type="region of interest" description="Disordered" evidence="3">
    <location>
        <begin position="228"/>
        <end position="268"/>
    </location>
</feature>
<organism evidence="6 7">
    <name type="scientific">Blomia tropicalis</name>
    <name type="common">Mite</name>
    <dbReference type="NCBI Taxonomy" id="40697"/>
    <lineage>
        <taxon>Eukaryota</taxon>
        <taxon>Metazoa</taxon>
        <taxon>Ecdysozoa</taxon>
        <taxon>Arthropoda</taxon>
        <taxon>Chelicerata</taxon>
        <taxon>Arachnida</taxon>
        <taxon>Acari</taxon>
        <taxon>Acariformes</taxon>
        <taxon>Sarcoptiformes</taxon>
        <taxon>Astigmata</taxon>
        <taxon>Glycyphagoidea</taxon>
        <taxon>Echimyopodidae</taxon>
        <taxon>Blomia</taxon>
    </lineage>
</organism>
<dbReference type="PROSITE" id="PS00479">
    <property type="entry name" value="ZF_DAG_PE_1"/>
    <property type="match status" value="1"/>
</dbReference>
<dbReference type="SMART" id="SM00220">
    <property type="entry name" value="S_TKc"/>
    <property type="match status" value="1"/>
</dbReference>
<dbReference type="InterPro" id="IPR001245">
    <property type="entry name" value="Ser-Thr/Tyr_kinase_cat_dom"/>
</dbReference>
<dbReference type="AlphaFoldDB" id="A0A9Q0M1W1"/>
<evidence type="ECO:0008006" key="8">
    <source>
        <dbReference type="Google" id="ProtNLM"/>
    </source>
</evidence>
<dbReference type="GO" id="GO:0046872">
    <property type="term" value="F:metal ion binding"/>
    <property type="evidence" value="ECO:0007669"/>
    <property type="project" value="UniProtKB-KW"/>
</dbReference>
<reference evidence="6" key="1">
    <citation type="submission" date="2022-12" db="EMBL/GenBank/DDBJ databases">
        <title>Genome assemblies of Blomia tropicalis.</title>
        <authorList>
            <person name="Cui Y."/>
        </authorList>
    </citation>
    <scope>NUCLEOTIDE SEQUENCE</scope>
    <source>
        <tissue evidence="6">Adult mites</tissue>
    </source>
</reference>
<dbReference type="PANTHER" id="PTHR44329:SF253">
    <property type="entry name" value="KINASE SUPPRESSOR OF RAS 2"/>
    <property type="match status" value="1"/>
</dbReference>
<evidence type="ECO:0000259" key="5">
    <source>
        <dbReference type="PROSITE" id="PS50081"/>
    </source>
</evidence>
<dbReference type="InterPro" id="IPR046933">
    <property type="entry name" value="SAM_KSR1_N_sf"/>
</dbReference>
<sequence>MSISEHLTTSNGLKMTPKDVDYSRNLTETETIITETNGSNDQEQAVPSEHKSIFDPADIAQIEALRTNCLATDTAKLAEIRALEVKFVKQVCAQVVARTKIPDWRQNAELHMNPPLVEWLRIVGFDEFCIEVITDYFKYIEDLIEADSEELANHCLHVCLEATLHNKELKSTLHWDSWHIWANDVTPSAVLKVQAAIVEARRRPTKSIPKPLPPLPELPRISRLSNYQTSCDNSKSTGSSPLSPPAPPMSAGYNSHRSALSTSSSSSSIIPSSFYCIYNNSSNMTAASIVGSGASSSGSGSVGGNGNSPANGDNPSTPSTNHRATPPQTPPVSHHKRSFIFSSFSRNSDRKCPTTPPPTRRHQANLYSNDEQEQAEFPLITKSKSHEEHLSNRIDSNRGEPIEPLILPLNNSCVMCNSVMKFVKKCNLLGWAVGLSSKSKSNSNKQHNSLDNLPHGSHRRRLATEPGSIGSTSPTLASSNCSSPVPESPDKYAHYKANMSDIFLDMIPRSPRSTYTMLHSIHHRFTSTVKLSPKYICNVCDKNVWLGYKCRDCKFYCHWDCMLKAPPSCGLPPELFNLFKKNMDKRHMEANTPKAESPYTSYKNLSSASFSYRARSQLSNYPTTSSQCSSIPSSPALFNQHSNSSSAALSPTTCKNNSQFQFPPDINITSSSQTISSEDDTGISSDSNGIGDDDAQSNCTTIHEEEETQKSNSVVDSEKSSNSLVTSGSSDDSARTITGRLNSQDSQTSEADQNDRAWMRHNSLISREWDIPYEDILVYNEIGEGRFGVTLHTHIHIRHDRFNLNRIIRIAEQICQGMSYLHGRSIVHKDLKTKNIFYENGRVTITDFGLSSVAKLCDTNRCDRLTVPKGWLCYLAPEIIRTLSINSSESDDLPFSPGTDVYAYGTVLYELLFGCWPFSGQPSEVIIWQVGKGIKQSINNFQVPKEVKDILSICWSFDHDDRPDFIKTLPELLQKMPKKRLQRSPSHPAHLQHTPEQKF</sequence>
<dbReference type="Pfam" id="PF00130">
    <property type="entry name" value="C1_1"/>
    <property type="match status" value="1"/>
</dbReference>
<dbReference type="PROSITE" id="PS00108">
    <property type="entry name" value="PROTEIN_KINASE_ST"/>
    <property type="match status" value="1"/>
</dbReference>
<feature type="domain" description="Phorbol-ester/DAG-type" evidence="5">
    <location>
        <begin position="522"/>
        <end position="569"/>
    </location>
</feature>
<dbReference type="GO" id="GO:0004674">
    <property type="term" value="F:protein serine/threonine kinase activity"/>
    <property type="evidence" value="ECO:0007669"/>
    <property type="project" value="TreeGrafter"/>
</dbReference>
<dbReference type="PROSITE" id="PS50011">
    <property type="entry name" value="PROTEIN_KINASE_DOM"/>
    <property type="match status" value="1"/>
</dbReference>
<dbReference type="Gene3D" id="3.30.60.20">
    <property type="match status" value="1"/>
</dbReference>
<dbReference type="Gene3D" id="1.10.510.10">
    <property type="entry name" value="Transferase(Phosphotransferase) domain 1"/>
    <property type="match status" value="1"/>
</dbReference>
<name>A0A9Q0M1W1_BLOTA</name>
<dbReference type="Proteomes" id="UP001142055">
    <property type="component" value="Chromosome 3"/>
</dbReference>